<evidence type="ECO:0000256" key="3">
    <source>
        <dbReference type="ARBA" id="ARBA00023204"/>
    </source>
</evidence>
<proteinExistence type="inferred from homology"/>
<sequence>MSSESNNAPGLNSKATETEVATLAPEQQVQSEKRLIALRISVADLESDTARMEAQLAAINAKLKNDPSATVQQHIRLLHEYNEIKDVGQGLIGLIADARGVRQIDVEREYGVGNWD</sequence>
<evidence type="ECO:0000313" key="6">
    <source>
        <dbReference type="Proteomes" id="UP000326565"/>
    </source>
</evidence>
<reference evidence="5 6" key="1">
    <citation type="submission" date="2019-04" db="EMBL/GenBank/DDBJ databases">
        <title>Friends and foes A comparative genomics study of 23 Aspergillus species from section Flavi.</title>
        <authorList>
            <consortium name="DOE Joint Genome Institute"/>
            <person name="Kjaerbolling I."/>
            <person name="Vesth T."/>
            <person name="Frisvad J.C."/>
            <person name="Nybo J.L."/>
            <person name="Theobald S."/>
            <person name="Kildgaard S."/>
            <person name="Isbrandt T."/>
            <person name="Kuo A."/>
            <person name="Sato A."/>
            <person name="Lyhne E.K."/>
            <person name="Kogle M.E."/>
            <person name="Wiebenga A."/>
            <person name="Kun R.S."/>
            <person name="Lubbers R.J."/>
            <person name="Makela M.R."/>
            <person name="Barry K."/>
            <person name="Chovatia M."/>
            <person name="Clum A."/>
            <person name="Daum C."/>
            <person name="Haridas S."/>
            <person name="He G."/>
            <person name="LaButti K."/>
            <person name="Lipzen A."/>
            <person name="Mondo S."/>
            <person name="Riley R."/>
            <person name="Salamov A."/>
            <person name="Simmons B.A."/>
            <person name="Magnuson J.K."/>
            <person name="Henrissat B."/>
            <person name="Mortensen U.H."/>
            <person name="Larsen T.O."/>
            <person name="Devries R.P."/>
            <person name="Grigoriev I.V."/>
            <person name="Machida M."/>
            <person name="Baker S.E."/>
            <person name="Andersen M.R."/>
        </authorList>
    </citation>
    <scope>NUCLEOTIDE SEQUENCE [LARGE SCALE GENOMIC DNA]</scope>
    <source>
        <strain evidence="5 6">CBS 151.66</strain>
    </source>
</reference>
<protein>
    <submittedName>
        <fullName evidence="5">DUF1337 domain protein</fullName>
    </submittedName>
</protein>
<evidence type="ECO:0000256" key="4">
    <source>
        <dbReference type="SAM" id="MobiDB-lite"/>
    </source>
</evidence>
<dbReference type="GO" id="GO:0010772">
    <property type="term" value="P:meiotic DNA recombinase assembly involved in reciprocal meiotic recombination"/>
    <property type="evidence" value="ECO:0007669"/>
    <property type="project" value="TreeGrafter"/>
</dbReference>
<dbReference type="OrthoDB" id="255837at2759"/>
<dbReference type="Proteomes" id="UP000326565">
    <property type="component" value="Unassembled WGS sequence"/>
</dbReference>
<feature type="compositionally biased region" description="Polar residues" evidence="4">
    <location>
        <begin position="1"/>
        <end position="15"/>
    </location>
</feature>
<dbReference type="Gene3D" id="1.20.5.170">
    <property type="match status" value="1"/>
</dbReference>
<dbReference type="PANTHER" id="PTHR28529">
    <property type="entry name" value="DNA REPAIR PROTEIN SWI5 HOMOLOG"/>
    <property type="match status" value="1"/>
</dbReference>
<evidence type="ECO:0000313" key="5">
    <source>
        <dbReference type="EMBL" id="KAB8078047.1"/>
    </source>
</evidence>
<organism evidence="5 6">
    <name type="scientific">Aspergillus leporis</name>
    <dbReference type="NCBI Taxonomy" id="41062"/>
    <lineage>
        <taxon>Eukaryota</taxon>
        <taxon>Fungi</taxon>
        <taxon>Dikarya</taxon>
        <taxon>Ascomycota</taxon>
        <taxon>Pezizomycotina</taxon>
        <taxon>Eurotiomycetes</taxon>
        <taxon>Eurotiomycetidae</taxon>
        <taxon>Eurotiales</taxon>
        <taxon>Aspergillaceae</taxon>
        <taxon>Aspergillus</taxon>
        <taxon>Aspergillus subgen. Circumdati</taxon>
    </lineage>
</organism>
<accession>A0A5N5XDA1</accession>
<dbReference type="FunFam" id="1.20.5.170:FF:000056">
    <property type="entry name" value="DNA repair protein SWI5 homolog"/>
    <property type="match status" value="1"/>
</dbReference>
<evidence type="ECO:0000256" key="1">
    <source>
        <dbReference type="ARBA" id="ARBA00008060"/>
    </source>
</evidence>
<dbReference type="Pfam" id="PF07061">
    <property type="entry name" value="Swi5"/>
    <property type="match status" value="1"/>
</dbReference>
<dbReference type="GO" id="GO:0034974">
    <property type="term" value="C:Swi5-Swi2 complex"/>
    <property type="evidence" value="ECO:0007669"/>
    <property type="project" value="TreeGrafter"/>
</dbReference>
<dbReference type="GO" id="GO:0000709">
    <property type="term" value="P:meiotic joint molecule formation"/>
    <property type="evidence" value="ECO:0007669"/>
    <property type="project" value="TreeGrafter"/>
</dbReference>
<dbReference type="AlphaFoldDB" id="A0A5N5XDA1"/>
<keyword evidence="6" id="KW-1185">Reference proteome</keyword>
<dbReference type="GO" id="GO:0032798">
    <property type="term" value="C:Swi5-Sfr1 complex"/>
    <property type="evidence" value="ECO:0007669"/>
    <property type="project" value="TreeGrafter"/>
</dbReference>
<gene>
    <name evidence="5" type="ORF">BDV29DRAFT_167216</name>
</gene>
<dbReference type="EMBL" id="ML732162">
    <property type="protein sequence ID" value="KAB8078047.1"/>
    <property type="molecule type" value="Genomic_DNA"/>
</dbReference>
<comment type="similarity">
    <text evidence="1">Belongs to the SWI5/SAE3 family.</text>
</comment>
<dbReference type="PANTHER" id="PTHR28529:SF2">
    <property type="entry name" value="DNA REPAIR PROTEIN SWI5 HOMOLOG"/>
    <property type="match status" value="1"/>
</dbReference>
<name>A0A5N5XDA1_9EURO</name>
<feature type="region of interest" description="Disordered" evidence="4">
    <location>
        <begin position="1"/>
        <end position="26"/>
    </location>
</feature>
<keyword evidence="3" id="KW-0234">DNA repair</keyword>
<keyword evidence="2" id="KW-0227">DNA damage</keyword>
<evidence type="ECO:0000256" key="2">
    <source>
        <dbReference type="ARBA" id="ARBA00022763"/>
    </source>
</evidence>
<dbReference type="InterPro" id="IPR010760">
    <property type="entry name" value="DNA-repair_Swi5"/>
</dbReference>